<proteinExistence type="inferred from homology"/>
<keyword evidence="3" id="KW-1185">Reference proteome</keyword>
<dbReference type="InterPro" id="IPR018794">
    <property type="entry name" value="UPF0538"/>
</dbReference>
<sequence>MATNDDSGTSNENTMVLSIRLIRSFEHRNIRHVTLRSIDSSGQMTGSELKQRILTILPNEKLPPPFKTFSFGIIFCIKLLLIKAILHLDTLKIEHYPHQAKSNDVTIRRDGDDRLIIEDDKHLCDYNVVDGTEIAFFKRSDYEIYKEKPDLVMD</sequence>
<comment type="similarity">
    <text evidence="1">Belongs to the UPF0538 family.</text>
</comment>
<dbReference type="Proteomes" id="UP000663828">
    <property type="component" value="Unassembled WGS sequence"/>
</dbReference>
<dbReference type="AlphaFoldDB" id="A0A814ULR2"/>
<dbReference type="PANTHER" id="PTHR18444:SF9">
    <property type="entry name" value="UPF0538 PROTEIN C2ORF76"/>
    <property type="match status" value="1"/>
</dbReference>
<gene>
    <name evidence="2" type="ORF">XAT740_LOCUS22378</name>
</gene>
<evidence type="ECO:0000313" key="3">
    <source>
        <dbReference type="Proteomes" id="UP000663828"/>
    </source>
</evidence>
<name>A0A814ULR2_ADIRI</name>
<evidence type="ECO:0000313" key="2">
    <source>
        <dbReference type="EMBL" id="CAF1177351.1"/>
    </source>
</evidence>
<dbReference type="Pfam" id="PF10209">
    <property type="entry name" value="DUF2340"/>
    <property type="match status" value="1"/>
</dbReference>
<accession>A0A814ULR2</accession>
<evidence type="ECO:0000256" key="1">
    <source>
        <dbReference type="ARBA" id="ARBA00007176"/>
    </source>
</evidence>
<organism evidence="2 3">
    <name type="scientific">Adineta ricciae</name>
    <name type="common">Rotifer</name>
    <dbReference type="NCBI Taxonomy" id="249248"/>
    <lineage>
        <taxon>Eukaryota</taxon>
        <taxon>Metazoa</taxon>
        <taxon>Spiralia</taxon>
        <taxon>Gnathifera</taxon>
        <taxon>Rotifera</taxon>
        <taxon>Eurotatoria</taxon>
        <taxon>Bdelloidea</taxon>
        <taxon>Adinetida</taxon>
        <taxon>Adinetidae</taxon>
        <taxon>Adineta</taxon>
    </lineage>
</organism>
<comment type="caution">
    <text evidence="2">The sequence shown here is derived from an EMBL/GenBank/DDBJ whole genome shotgun (WGS) entry which is preliminary data.</text>
</comment>
<dbReference type="PANTHER" id="PTHR18444">
    <property type="entry name" value="UPF0538 FAMILY MEMBER"/>
    <property type="match status" value="1"/>
</dbReference>
<reference evidence="2" key="1">
    <citation type="submission" date="2021-02" db="EMBL/GenBank/DDBJ databases">
        <authorList>
            <person name="Nowell W R."/>
        </authorList>
    </citation>
    <scope>NUCLEOTIDE SEQUENCE</scope>
</reference>
<protein>
    <submittedName>
        <fullName evidence="2">Uncharacterized protein</fullName>
    </submittedName>
</protein>
<dbReference type="EMBL" id="CAJNOR010001645">
    <property type="protein sequence ID" value="CAF1177351.1"/>
    <property type="molecule type" value="Genomic_DNA"/>
</dbReference>